<evidence type="ECO:0000313" key="3">
    <source>
        <dbReference type="EMBL" id="MDN5200669.1"/>
    </source>
</evidence>
<name>A0ABT8KKA4_9BACT</name>
<accession>A0ABT8KKA4</accession>
<evidence type="ECO:0000313" key="4">
    <source>
        <dbReference type="Proteomes" id="UP001172082"/>
    </source>
</evidence>
<proteinExistence type="predicted"/>
<dbReference type="Pfam" id="PF13517">
    <property type="entry name" value="FG-GAP_3"/>
    <property type="match status" value="5"/>
</dbReference>
<dbReference type="InterPro" id="IPR013517">
    <property type="entry name" value="FG-GAP"/>
</dbReference>
<dbReference type="EMBL" id="JAUJEA010000001">
    <property type="protein sequence ID" value="MDN5200669.1"/>
    <property type="molecule type" value="Genomic_DNA"/>
</dbReference>
<feature type="domain" description="ASPIC/UnbV" evidence="2">
    <location>
        <begin position="542"/>
        <end position="608"/>
    </location>
</feature>
<dbReference type="Proteomes" id="UP001172082">
    <property type="component" value="Unassembled WGS sequence"/>
</dbReference>
<protein>
    <submittedName>
        <fullName evidence="3">VCBS repeat-containing protein</fullName>
    </submittedName>
</protein>
<keyword evidence="1" id="KW-0732">Signal</keyword>
<dbReference type="InterPro" id="IPR028994">
    <property type="entry name" value="Integrin_alpha_N"/>
</dbReference>
<dbReference type="Pfam" id="PF07593">
    <property type="entry name" value="UnbV_ASPIC"/>
    <property type="match status" value="1"/>
</dbReference>
<sequence>MSKGNRSIEKRLSFPRMCLALILCGQMHFVLAQSPAKLFTLLKPEETNITFVNEVRDERHRNVLLYENYYSGGGVGVGDFNQDGLFDLYFTGNINGDRLYLNKGDFTFEDVTIRAGITDDGGWSSGVSIVDINQDGLDDIYVCKEMYDDKPLLRKNKLYINNGDLTFTESASKYGLDDSGRSRQAVFFDYDKDKDLDLFLLNSPPEPGKYSNLSWNGLMQEKYAPRLYENKGTSFEDVSKQAGVLQAGFPNSASAADLNNDGWVDIYVANDFRAPDFLYLNNGDGTFTNIIDSAVKHISNFSMGVDVADMNNDGLLDIYVLDMAAEDNYRSKANMSGMNPQAFQQVVDEGGHYQYMFNTFQLNQGNNHFSDIAQLSGLSSTDWSWSNLLADFDNDGLKDVYVTNGIMREIRNTDAVLKLPRYAREKAKEYVKQQPNTKNIHILDILDIEETLGILPSQKLSNYAYRNNGDLTFANKSEDWGLDRETFSNGSAYADLDNDGDLDLIVNNINESAHLYRNNSEKISANNHLRVKLSTNPDEQVYGTRVIIKYADKQQLFEFTNVRGMFSCSEQIAHFGLGQLDLVDELIVTWPDETSTFKKNVKVNQLITIKKKNIKVIANRENRVQEPLFQNVTEDLKIKYRHLENQYDDFKKQVLLPHKMSQFGPGLGVADVNGDKREDFFIGGAAGYSGKLYLQTSDGGFQESPSQPWIAEKGQEDIDAVFFDFDNDGDNDLYIVSGGNEFDSGSEHYQDRLYRNDGEGNFELAVDALPQFSSSGSRVVPADFDNDGDMDLFVGGRLSPHNYPMPTSSFVLRNEGGKFNDVTQSVAPELKSIGMVTDAVWTDFDLNGTLDLIVVGEWMPVTFFSNNGSSFENVTSQKGIDHSSGWWFGIEKGDFDNDGDDDLMLGNLGLNYKYKASPEEPFEVYYDDFDNNESSDIVLSYYNFGSQYPVRGKSCSSEQIPALRKKYKTYDAFASSDLKSIYGELNLKSALNLKVETFASLFLENLGNGEFRAHQLPNEAQLSNINDIIIDDFNNDGHLDALMAGNLYVSEVETPRNDAGMGVLLLGDGSNNFEVVPPMESGFYAPYDVKNMRLIRRGKERLLILANNDEYLQIIRTRNTKNFK</sequence>
<dbReference type="PANTHER" id="PTHR16026">
    <property type="entry name" value="CARTILAGE ACIDIC PROTEIN 1"/>
    <property type="match status" value="1"/>
</dbReference>
<dbReference type="SUPFAM" id="SSF69318">
    <property type="entry name" value="Integrin alpha N-terminal domain"/>
    <property type="match status" value="3"/>
</dbReference>
<dbReference type="Gene3D" id="2.130.10.130">
    <property type="entry name" value="Integrin alpha, N-terminal"/>
    <property type="match status" value="3"/>
</dbReference>
<dbReference type="PANTHER" id="PTHR16026:SF0">
    <property type="entry name" value="CARTILAGE ACIDIC PROTEIN 1"/>
    <property type="match status" value="1"/>
</dbReference>
<comment type="caution">
    <text evidence="3">The sequence shown here is derived from an EMBL/GenBank/DDBJ whole genome shotgun (WGS) entry which is preliminary data.</text>
</comment>
<evidence type="ECO:0000259" key="2">
    <source>
        <dbReference type="Pfam" id="PF07593"/>
    </source>
</evidence>
<evidence type="ECO:0000256" key="1">
    <source>
        <dbReference type="ARBA" id="ARBA00022729"/>
    </source>
</evidence>
<keyword evidence="4" id="KW-1185">Reference proteome</keyword>
<dbReference type="RefSeq" id="WP_346750691.1">
    <property type="nucleotide sequence ID" value="NZ_JAUJEA010000001.1"/>
</dbReference>
<gene>
    <name evidence="3" type="ORF">QQ008_04835</name>
</gene>
<dbReference type="InterPro" id="IPR027039">
    <property type="entry name" value="Crtac1"/>
</dbReference>
<organism evidence="3 4">
    <name type="scientific">Splendidivirga corallicola</name>
    <dbReference type="NCBI Taxonomy" id="3051826"/>
    <lineage>
        <taxon>Bacteria</taxon>
        <taxon>Pseudomonadati</taxon>
        <taxon>Bacteroidota</taxon>
        <taxon>Cytophagia</taxon>
        <taxon>Cytophagales</taxon>
        <taxon>Splendidivirgaceae</taxon>
        <taxon>Splendidivirga</taxon>
    </lineage>
</organism>
<reference evidence="3" key="1">
    <citation type="submission" date="2023-06" db="EMBL/GenBank/DDBJ databases">
        <title>Genomic of Parafulvivirga corallium.</title>
        <authorList>
            <person name="Wang G."/>
        </authorList>
    </citation>
    <scope>NUCLEOTIDE SEQUENCE</scope>
    <source>
        <strain evidence="3">BMA10</strain>
    </source>
</reference>
<dbReference type="InterPro" id="IPR011519">
    <property type="entry name" value="UnbV_ASPIC"/>
</dbReference>